<reference evidence="1 2" key="1">
    <citation type="submission" date="2018-03" db="EMBL/GenBank/DDBJ databases">
        <authorList>
            <person name="Keele B.F."/>
        </authorList>
    </citation>
    <scope>NUCLEOTIDE SEQUENCE [LARGE SCALE GENOMIC DNA]</scope>
    <source>
        <strain evidence="1 2">CECT 8626</strain>
    </source>
</reference>
<dbReference type="InterPro" id="IPR007523">
    <property type="entry name" value="NDUFAF3/AAMDC"/>
</dbReference>
<protein>
    <recommendedName>
        <fullName evidence="3">Mth938-like domain-containing protein</fullName>
    </recommendedName>
</protein>
<dbReference type="InterPro" id="IPR036748">
    <property type="entry name" value="MTH938-like_sf"/>
</dbReference>
<dbReference type="CDD" id="cd00248">
    <property type="entry name" value="Mth938-like"/>
    <property type="match status" value="1"/>
</dbReference>
<proteinExistence type="predicted"/>
<dbReference type="Proteomes" id="UP000244924">
    <property type="component" value="Unassembled WGS sequence"/>
</dbReference>
<keyword evidence="2" id="KW-1185">Reference proteome</keyword>
<gene>
    <name evidence="1" type="ORF">DEA8626_01104</name>
</gene>
<dbReference type="Gene3D" id="3.40.1230.10">
    <property type="entry name" value="MTH938-like"/>
    <property type="match status" value="1"/>
</dbReference>
<evidence type="ECO:0000313" key="1">
    <source>
        <dbReference type="EMBL" id="SPH17581.1"/>
    </source>
</evidence>
<evidence type="ECO:0008006" key="3">
    <source>
        <dbReference type="Google" id="ProtNLM"/>
    </source>
</evidence>
<evidence type="ECO:0000313" key="2">
    <source>
        <dbReference type="Proteomes" id="UP000244924"/>
    </source>
</evidence>
<sequence>MIQLTEIPFDDARPIDGYGPGFFRIGGDVLHGAVLVTATSARVWDGYDAQAPLLALAGEIDVLLIGTGPEMARPPADLVAALEAAGIGVELMASPTAARTYNVLLSEGRRVAAALLPVE</sequence>
<dbReference type="EMBL" id="OMOQ01000001">
    <property type="protein sequence ID" value="SPH17581.1"/>
    <property type="molecule type" value="Genomic_DNA"/>
</dbReference>
<name>A0A2R8B4P2_9RHOB</name>
<accession>A0A2R8B4P2</accession>
<dbReference type="AlphaFoldDB" id="A0A2R8B4P2"/>
<dbReference type="Pfam" id="PF04430">
    <property type="entry name" value="DUF498"/>
    <property type="match status" value="1"/>
</dbReference>
<organism evidence="1 2">
    <name type="scientific">Albidovulum aquaemixtae</name>
    <dbReference type="NCBI Taxonomy" id="1542388"/>
    <lineage>
        <taxon>Bacteria</taxon>
        <taxon>Pseudomonadati</taxon>
        <taxon>Pseudomonadota</taxon>
        <taxon>Alphaproteobacteria</taxon>
        <taxon>Rhodobacterales</taxon>
        <taxon>Paracoccaceae</taxon>
        <taxon>Albidovulum</taxon>
    </lineage>
</organism>
<dbReference type="SUPFAM" id="SSF64076">
    <property type="entry name" value="MTH938-like"/>
    <property type="match status" value="1"/>
</dbReference>
<dbReference type="PANTHER" id="PTHR21192:SF2">
    <property type="entry name" value="NADH DEHYDROGENASE [UBIQUINONE] 1 ALPHA SUBCOMPLEX ASSEMBLY FACTOR 3"/>
    <property type="match status" value="1"/>
</dbReference>
<dbReference type="PANTHER" id="PTHR21192">
    <property type="entry name" value="NUCLEAR PROTEIN E3-3"/>
    <property type="match status" value="1"/>
</dbReference>